<organism evidence="14 15">
    <name type="scientific">Pirellulimonas nuda</name>
    <dbReference type="NCBI Taxonomy" id="2528009"/>
    <lineage>
        <taxon>Bacteria</taxon>
        <taxon>Pseudomonadati</taxon>
        <taxon>Planctomycetota</taxon>
        <taxon>Planctomycetia</taxon>
        <taxon>Pirellulales</taxon>
        <taxon>Lacipirellulaceae</taxon>
        <taxon>Pirellulimonas</taxon>
    </lineage>
</organism>
<keyword evidence="4 11" id="KW-0138">CF(0)</keyword>
<evidence type="ECO:0000256" key="5">
    <source>
        <dbReference type="ARBA" id="ARBA00022692"/>
    </source>
</evidence>
<evidence type="ECO:0000256" key="13">
    <source>
        <dbReference type="SAM" id="MobiDB-lite"/>
    </source>
</evidence>
<dbReference type="Proteomes" id="UP000317429">
    <property type="component" value="Chromosome"/>
</dbReference>
<dbReference type="GO" id="GO:0045259">
    <property type="term" value="C:proton-transporting ATP synthase complex"/>
    <property type="evidence" value="ECO:0007669"/>
    <property type="project" value="UniProtKB-KW"/>
</dbReference>
<evidence type="ECO:0000256" key="11">
    <source>
        <dbReference type="HAMAP-Rule" id="MF_01393"/>
    </source>
</evidence>
<evidence type="ECO:0000256" key="9">
    <source>
        <dbReference type="ARBA" id="ARBA00023136"/>
    </source>
</evidence>
<evidence type="ECO:0000256" key="3">
    <source>
        <dbReference type="ARBA" id="ARBA00022448"/>
    </source>
</evidence>
<feature type="transmembrane region" description="Helical" evidence="11">
    <location>
        <begin position="185"/>
        <end position="205"/>
    </location>
</feature>
<dbReference type="InterPro" id="IPR000568">
    <property type="entry name" value="ATP_synth_F0_asu"/>
</dbReference>
<feature type="transmembrane region" description="Helical" evidence="11">
    <location>
        <begin position="226"/>
        <end position="245"/>
    </location>
</feature>
<comment type="subcellular location">
    <subcellularLocation>
        <location evidence="11 12">Cell membrane</location>
        <topology evidence="11 12">Multi-pass membrane protein</topology>
    </subcellularLocation>
    <subcellularLocation>
        <location evidence="1">Membrane</location>
        <topology evidence="1">Multi-pass membrane protein</topology>
    </subcellularLocation>
</comment>
<keyword evidence="15" id="KW-1185">Reference proteome</keyword>
<evidence type="ECO:0000256" key="1">
    <source>
        <dbReference type="ARBA" id="ARBA00004141"/>
    </source>
</evidence>
<comment type="function">
    <text evidence="11 12">Key component of the proton channel; it plays a direct role in the translocation of protons across the membrane.</text>
</comment>
<keyword evidence="11" id="KW-1003">Cell membrane</keyword>
<evidence type="ECO:0000256" key="2">
    <source>
        <dbReference type="ARBA" id="ARBA00006810"/>
    </source>
</evidence>
<feature type="transmembrane region" description="Helical" evidence="11">
    <location>
        <begin position="251"/>
        <end position="275"/>
    </location>
</feature>
<evidence type="ECO:0000256" key="6">
    <source>
        <dbReference type="ARBA" id="ARBA00022781"/>
    </source>
</evidence>
<keyword evidence="8 11" id="KW-0406">Ion transport</keyword>
<evidence type="ECO:0000256" key="7">
    <source>
        <dbReference type="ARBA" id="ARBA00022989"/>
    </source>
</evidence>
<feature type="region of interest" description="Disordered" evidence="13">
    <location>
        <begin position="41"/>
        <end position="61"/>
    </location>
</feature>
<gene>
    <name evidence="11 14" type="primary">atpB</name>
    <name evidence="14" type="ORF">Pla175_20020</name>
</gene>
<dbReference type="KEGG" id="pnd:Pla175_20020"/>
<keyword evidence="3 11" id="KW-0813">Transport</keyword>
<keyword evidence="9 11" id="KW-0472">Membrane</keyword>
<evidence type="ECO:0000313" key="15">
    <source>
        <dbReference type="Proteomes" id="UP000317429"/>
    </source>
</evidence>
<reference evidence="14 15" key="1">
    <citation type="submission" date="2019-02" db="EMBL/GenBank/DDBJ databases">
        <title>Deep-cultivation of Planctomycetes and their phenomic and genomic characterization uncovers novel biology.</title>
        <authorList>
            <person name="Wiegand S."/>
            <person name="Jogler M."/>
            <person name="Boedeker C."/>
            <person name="Pinto D."/>
            <person name="Vollmers J."/>
            <person name="Rivas-Marin E."/>
            <person name="Kohn T."/>
            <person name="Peeters S.H."/>
            <person name="Heuer A."/>
            <person name="Rast P."/>
            <person name="Oberbeckmann S."/>
            <person name="Bunk B."/>
            <person name="Jeske O."/>
            <person name="Meyerdierks A."/>
            <person name="Storesund J.E."/>
            <person name="Kallscheuer N."/>
            <person name="Luecker S."/>
            <person name="Lage O.M."/>
            <person name="Pohl T."/>
            <person name="Merkel B.J."/>
            <person name="Hornburger P."/>
            <person name="Mueller R.-W."/>
            <person name="Bruemmer F."/>
            <person name="Labrenz M."/>
            <person name="Spormann A.M."/>
            <person name="Op den Camp H."/>
            <person name="Overmann J."/>
            <person name="Amann R."/>
            <person name="Jetten M.S.M."/>
            <person name="Mascher T."/>
            <person name="Medema M.H."/>
            <person name="Devos D.P."/>
            <person name="Kaster A.-K."/>
            <person name="Ovreas L."/>
            <person name="Rohde M."/>
            <person name="Galperin M.Y."/>
            <person name="Jogler C."/>
        </authorList>
    </citation>
    <scope>NUCLEOTIDE SEQUENCE [LARGE SCALE GENOMIC DNA]</scope>
    <source>
        <strain evidence="14 15">Pla175</strain>
    </source>
</reference>
<feature type="transmembrane region" description="Helical" evidence="11">
    <location>
        <begin position="159"/>
        <end position="179"/>
    </location>
</feature>
<dbReference type="PANTHER" id="PTHR11410:SF0">
    <property type="entry name" value="ATP SYNTHASE SUBUNIT A"/>
    <property type="match status" value="1"/>
</dbReference>
<feature type="transmembrane region" description="Helical" evidence="11">
    <location>
        <begin position="308"/>
        <end position="326"/>
    </location>
</feature>
<feature type="transmembrane region" description="Helical" evidence="11">
    <location>
        <begin position="96"/>
        <end position="119"/>
    </location>
</feature>
<dbReference type="GO" id="GO:0046933">
    <property type="term" value="F:proton-transporting ATP synthase activity, rotational mechanism"/>
    <property type="evidence" value="ECO:0007669"/>
    <property type="project" value="UniProtKB-UniRule"/>
</dbReference>
<keyword evidence="5 11" id="KW-0812">Transmembrane</keyword>
<dbReference type="GO" id="GO:0005886">
    <property type="term" value="C:plasma membrane"/>
    <property type="evidence" value="ECO:0007669"/>
    <property type="project" value="UniProtKB-SubCell"/>
</dbReference>
<accession>A0A518DAY1</accession>
<dbReference type="InterPro" id="IPR045083">
    <property type="entry name" value="ATP_synth_F0_asu_bact/mt"/>
</dbReference>
<sequence>MSPAELFSHVQDAPYFHFPRSIGNKGHVSLPQPFARVVEDEHHADGSAAHEGAGHDGGDHGGGDHHVQYASIWAPHTGNNLIDTTVQPLDLVFTKFMLLEAVVALICVALFGLLASRLLKGGGPRGMLTNLFEAMLVFIREQVAKPTIGEHDADRFVPFLWTIFFFVLGCNLLGMVPWMGTATGALATTAALALVTFGMVLKVGIEKMGFVGFLKAQVPAMDLPKPIGYILVPLIFAIEILGMFIKHFVLAVRLLANMMAGHIVLAVIVGFIALAANSLPALATYGVVAPAAVLGGAALSLLELFVAFLQAYIFTFLSALFIGAAAHPH</sequence>
<dbReference type="NCBIfam" id="TIGR01131">
    <property type="entry name" value="ATP_synt_6_or_A"/>
    <property type="match status" value="1"/>
</dbReference>
<dbReference type="InterPro" id="IPR035908">
    <property type="entry name" value="F0_ATP_A_sf"/>
</dbReference>
<evidence type="ECO:0000313" key="14">
    <source>
        <dbReference type="EMBL" id="QDU88622.1"/>
    </source>
</evidence>
<name>A0A518DAY1_9BACT</name>
<dbReference type="HAMAP" id="MF_01393">
    <property type="entry name" value="ATP_synth_a_bact"/>
    <property type="match status" value="1"/>
</dbReference>
<keyword evidence="7 11" id="KW-1133">Transmembrane helix</keyword>
<dbReference type="AlphaFoldDB" id="A0A518DAY1"/>
<dbReference type="EMBL" id="CP036291">
    <property type="protein sequence ID" value="QDU88622.1"/>
    <property type="molecule type" value="Genomic_DNA"/>
</dbReference>
<dbReference type="Gene3D" id="1.20.120.220">
    <property type="entry name" value="ATP synthase, F0 complex, subunit A"/>
    <property type="match status" value="1"/>
</dbReference>
<keyword evidence="10 11" id="KW-0066">ATP synthesis</keyword>
<dbReference type="SUPFAM" id="SSF81336">
    <property type="entry name" value="F1F0 ATP synthase subunit A"/>
    <property type="match status" value="1"/>
</dbReference>
<evidence type="ECO:0000256" key="4">
    <source>
        <dbReference type="ARBA" id="ARBA00022547"/>
    </source>
</evidence>
<keyword evidence="6 11" id="KW-0375">Hydrogen ion transport</keyword>
<proteinExistence type="inferred from homology"/>
<comment type="similarity">
    <text evidence="2 11 12">Belongs to the ATPase A chain family.</text>
</comment>
<evidence type="ECO:0000256" key="8">
    <source>
        <dbReference type="ARBA" id="ARBA00023065"/>
    </source>
</evidence>
<evidence type="ECO:0000256" key="12">
    <source>
        <dbReference type="RuleBase" id="RU000483"/>
    </source>
</evidence>
<feature type="compositionally biased region" description="Basic and acidic residues" evidence="13">
    <location>
        <begin position="52"/>
        <end position="61"/>
    </location>
</feature>
<dbReference type="PANTHER" id="PTHR11410">
    <property type="entry name" value="ATP SYNTHASE SUBUNIT A"/>
    <property type="match status" value="1"/>
</dbReference>
<evidence type="ECO:0000256" key="10">
    <source>
        <dbReference type="ARBA" id="ARBA00023310"/>
    </source>
</evidence>
<dbReference type="Pfam" id="PF00119">
    <property type="entry name" value="ATP-synt_A"/>
    <property type="match status" value="1"/>
</dbReference>
<dbReference type="CDD" id="cd00310">
    <property type="entry name" value="ATP-synt_Fo_a_6"/>
    <property type="match status" value="1"/>
</dbReference>
<dbReference type="PRINTS" id="PR00123">
    <property type="entry name" value="ATPASEA"/>
</dbReference>
<feature type="transmembrane region" description="Helical" evidence="11">
    <location>
        <begin position="282"/>
        <end position="302"/>
    </location>
</feature>
<protein>
    <recommendedName>
        <fullName evidence="11 12">ATP synthase subunit a</fullName>
    </recommendedName>
    <alternativeName>
        <fullName evidence="11">ATP synthase F0 sector subunit a</fullName>
    </alternativeName>
    <alternativeName>
        <fullName evidence="11">F-ATPase subunit 6</fullName>
    </alternativeName>
</protein>